<protein>
    <submittedName>
        <fullName evidence="2">Uncharacterized protein</fullName>
    </submittedName>
</protein>
<dbReference type="Proteomes" id="UP000046373">
    <property type="component" value="Unassembled WGS sequence"/>
</dbReference>
<evidence type="ECO:0000313" key="1">
    <source>
        <dbReference type="EMBL" id="CDX18555.1"/>
    </source>
</evidence>
<organism evidence="2 4">
    <name type="scientific">Mesorhizobium plurifarium</name>
    <dbReference type="NCBI Taxonomy" id="69974"/>
    <lineage>
        <taxon>Bacteria</taxon>
        <taxon>Pseudomonadati</taxon>
        <taxon>Pseudomonadota</taxon>
        <taxon>Alphaproteobacteria</taxon>
        <taxon>Hyphomicrobiales</taxon>
        <taxon>Phyllobacteriaceae</taxon>
        <taxon>Mesorhizobium</taxon>
    </lineage>
</organism>
<reference evidence="3" key="1">
    <citation type="submission" date="2014-08" db="EMBL/GenBank/DDBJ databases">
        <authorList>
            <person name="Moulin L."/>
        </authorList>
    </citation>
    <scope>NUCLEOTIDE SEQUENCE [LARGE SCALE GENOMIC DNA]</scope>
</reference>
<reference evidence="2 4" key="2">
    <citation type="submission" date="2014-08" db="EMBL/GenBank/DDBJ databases">
        <authorList>
            <person name="Moulin Lionel"/>
        </authorList>
    </citation>
    <scope>NUCLEOTIDE SEQUENCE [LARGE SCALE GENOMIC DNA]</scope>
</reference>
<dbReference type="EMBL" id="CCNB01000006">
    <property type="protein sequence ID" value="CDX30928.1"/>
    <property type="molecule type" value="Genomic_DNA"/>
</dbReference>
<name>A0A090EJV9_MESPL</name>
<dbReference type="Proteomes" id="UP000045285">
    <property type="component" value="Unassembled WGS sequence"/>
</dbReference>
<evidence type="ECO:0000313" key="2">
    <source>
        <dbReference type="EMBL" id="CDX30928.1"/>
    </source>
</evidence>
<proteinExistence type="predicted"/>
<dbReference type="EMBL" id="CCMZ01000021">
    <property type="protein sequence ID" value="CDX18555.1"/>
    <property type="molecule type" value="Genomic_DNA"/>
</dbReference>
<sequence length="72" mass="8354">MPAFCPTTIQLAYKQRLSEPANWQQQMLQWPGFRFNLEHDFRLFLVGNNIPGSAAAARNHYRRIACWQGACD</sequence>
<accession>A0A090EJV9</accession>
<gene>
    <name evidence="1" type="ORF">MPL3356_280033</name>
    <name evidence="2" type="ORF">MPLDJ20_140098</name>
</gene>
<dbReference type="AlphaFoldDB" id="A0A090EJV9"/>
<evidence type="ECO:0000313" key="4">
    <source>
        <dbReference type="Proteomes" id="UP000046373"/>
    </source>
</evidence>
<evidence type="ECO:0000313" key="3">
    <source>
        <dbReference type="Proteomes" id="UP000045285"/>
    </source>
</evidence>
<keyword evidence="3" id="KW-1185">Reference proteome</keyword>
<dbReference type="STRING" id="69974.MPLDJ20_140098"/>